<dbReference type="InterPro" id="IPR008978">
    <property type="entry name" value="HSP20-like_chaperone"/>
</dbReference>
<dbReference type="Pfam" id="PF04969">
    <property type="entry name" value="CS"/>
    <property type="match status" value="1"/>
</dbReference>
<dbReference type="STRING" id="6832.A0A553P7Z9"/>
<sequence length="162" mass="18869">MAHFDEKSGIVVAPTEWGQWYQTQSEVMIEVNLEPDTKGKEVQVILKPKQLKCTVRGQVIFEGVPFDVISESDSIWTIEDRKLLRIQLIKCQVKTDHCWTSLLKDQYQPRPDIVHEMRKKLDLEQFQIENPGMDFSGAKLSKNYDKKYLDKTERELGPVSQD</sequence>
<dbReference type="Proteomes" id="UP000318571">
    <property type="component" value="Chromosome 3"/>
</dbReference>
<dbReference type="PANTHER" id="PTHR12356">
    <property type="entry name" value="NUCLEAR MOVEMENT PROTEIN NUDC"/>
    <property type="match status" value="1"/>
</dbReference>
<comment type="caution">
    <text evidence="2">The sequence shown here is derived from an EMBL/GenBank/DDBJ whole genome shotgun (WGS) entry which is preliminary data.</text>
</comment>
<reference evidence="2 3" key="1">
    <citation type="journal article" date="2018" name="Nat. Ecol. Evol.">
        <title>Genomic signatures of mitonuclear coevolution across populations of Tigriopus californicus.</title>
        <authorList>
            <person name="Barreto F.S."/>
            <person name="Watson E.T."/>
            <person name="Lima T.G."/>
            <person name="Willett C.S."/>
            <person name="Edmands S."/>
            <person name="Li W."/>
            <person name="Burton R.S."/>
        </authorList>
    </citation>
    <scope>NUCLEOTIDE SEQUENCE [LARGE SCALE GENOMIC DNA]</scope>
    <source>
        <strain evidence="2 3">San Diego</strain>
    </source>
</reference>
<dbReference type="InterPro" id="IPR007052">
    <property type="entry name" value="CS_dom"/>
</dbReference>
<accession>A0A553P7Z9</accession>
<evidence type="ECO:0000259" key="1">
    <source>
        <dbReference type="PROSITE" id="PS51203"/>
    </source>
</evidence>
<dbReference type="PROSITE" id="PS51203">
    <property type="entry name" value="CS"/>
    <property type="match status" value="1"/>
</dbReference>
<name>A0A553P7Z9_TIGCA</name>
<dbReference type="AlphaFoldDB" id="A0A553P7Z9"/>
<evidence type="ECO:0000313" key="3">
    <source>
        <dbReference type="Proteomes" id="UP000318571"/>
    </source>
</evidence>
<gene>
    <name evidence="2" type="ORF">TCAL_02575</name>
</gene>
<organism evidence="2 3">
    <name type="scientific">Tigriopus californicus</name>
    <name type="common">Marine copepod</name>
    <dbReference type="NCBI Taxonomy" id="6832"/>
    <lineage>
        <taxon>Eukaryota</taxon>
        <taxon>Metazoa</taxon>
        <taxon>Ecdysozoa</taxon>
        <taxon>Arthropoda</taxon>
        <taxon>Crustacea</taxon>
        <taxon>Multicrustacea</taxon>
        <taxon>Hexanauplia</taxon>
        <taxon>Copepoda</taxon>
        <taxon>Harpacticoida</taxon>
        <taxon>Harpacticidae</taxon>
        <taxon>Tigriopus</taxon>
    </lineage>
</organism>
<dbReference type="InterPro" id="IPR037898">
    <property type="entry name" value="NudC_fam"/>
</dbReference>
<evidence type="ECO:0000313" key="2">
    <source>
        <dbReference type="EMBL" id="TRY73811.1"/>
    </source>
</evidence>
<dbReference type="Gene3D" id="1.20.5.740">
    <property type="entry name" value="Single helix bin"/>
    <property type="match status" value="1"/>
</dbReference>
<dbReference type="GO" id="GO:0006457">
    <property type="term" value="P:protein folding"/>
    <property type="evidence" value="ECO:0007669"/>
    <property type="project" value="TreeGrafter"/>
</dbReference>
<dbReference type="EMBL" id="VCGU01000007">
    <property type="protein sequence ID" value="TRY73811.1"/>
    <property type="molecule type" value="Genomic_DNA"/>
</dbReference>
<keyword evidence="3" id="KW-1185">Reference proteome</keyword>
<protein>
    <recommendedName>
        <fullName evidence="1">CS domain-containing protein</fullName>
    </recommendedName>
</protein>
<dbReference type="PANTHER" id="PTHR12356:SF18">
    <property type="entry name" value="NUDC DOMAIN-CONTAINING PROTEIN 2"/>
    <property type="match status" value="1"/>
</dbReference>
<dbReference type="GO" id="GO:0005737">
    <property type="term" value="C:cytoplasm"/>
    <property type="evidence" value="ECO:0007669"/>
    <property type="project" value="TreeGrafter"/>
</dbReference>
<dbReference type="GO" id="GO:0051082">
    <property type="term" value="F:unfolded protein binding"/>
    <property type="evidence" value="ECO:0007669"/>
    <property type="project" value="TreeGrafter"/>
</dbReference>
<dbReference type="SUPFAM" id="SSF49764">
    <property type="entry name" value="HSP20-like chaperones"/>
    <property type="match status" value="1"/>
</dbReference>
<proteinExistence type="predicted"/>
<feature type="domain" description="CS" evidence="1">
    <location>
        <begin position="13"/>
        <end position="103"/>
    </location>
</feature>
<dbReference type="OMA" id="RDVECSL"/>
<dbReference type="Gene3D" id="2.60.40.790">
    <property type="match status" value="1"/>
</dbReference>